<reference evidence="1" key="2">
    <citation type="journal article" date="2015" name="Fish Shellfish Immunol.">
        <title>Early steps in the European eel (Anguilla anguilla)-Vibrio vulnificus interaction in the gills: Role of the RtxA13 toxin.</title>
        <authorList>
            <person name="Callol A."/>
            <person name="Pajuelo D."/>
            <person name="Ebbesson L."/>
            <person name="Teles M."/>
            <person name="MacKenzie S."/>
            <person name="Amaro C."/>
        </authorList>
    </citation>
    <scope>NUCLEOTIDE SEQUENCE</scope>
</reference>
<sequence>MVEVRLVFSCNSNSHVF</sequence>
<organism evidence="1">
    <name type="scientific">Anguilla anguilla</name>
    <name type="common">European freshwater eel</name>
    <name type="synonym">Muraena anguilla</name>
    <dbReference type="NCBI Taxonomy" id="7936"/>
    <lineage>
        <taxon>Eukaryota</taxon>
        <taxon>Metazoa</taxon>
        <taxon>Chordata</taxon>
        <taxon>Craniata</taxon>
        <taxon>Vertebrata</taxon>
        <taxon>Euteleostomi</taxon>
        <taxon>Actinopterygii</taxon>
        <taxon>Neopterygii</taxon>
        <taxon>Teleostei</taxon>
        <taxon>Anguilliformes</taxon>
        <taxon>Anguillidae</taxon>
        <taxon>Anguilla</taxon>
    </lineage>
</organism>
<reference evidence="1" key="1">
    <citation type="submission" date="2014-11" db="EMBL/GenBank/DDBJ databases">
        <authorList>
            <person name="Amaro Gonzalez C."/>
        </authorList>
    </citation>
    <scope>NUCLEOTIDE SEQUENCE</scope>
</reference>
<protein>
    <submittedName>
        <fullName evidence="1">Uncharacterized protein</fullName>
    </submittedName>
</protein>
<proteinExistence type="predicted"/>
<dbReference type="AlphaFoldDB" id="A0A0E9VQJ6"/>
<evidence type="ECO:0000313" key="1">
    <source>
        <dbReference type="EMBL" id="JAH80342.1"/>
    </source>
</evidence>
<dbReference type="EMBL" id="GBXM01028235">
    <property type="protein sequence ID" value="JAH80342.1"/>
    <property type="molecule type" value="Transcribed_RNA"/>
</dbReference>
<accession>A0A0E9VQJ6</accession>
<name>A0A0E9VQJ6_ANGAN</name>